<dbReference type="InterPro" id="IPR002372">
    <property type="entry name" value="PQQ_rpt_dom"/>
</dbReference>
<feature type="non-terminal residue" evidence="2">
    <location>
        <position position="1"/>
    </location>
</feature>
<dbReference type="InterPro" id="IPR018391">
    <property type="entry name" value="PQQ_b-propeller_rpt"/>
</dbReference>
<dbReference type="Pfam" id="PF13360">
    <property type="entry name" value="PQQ_2"/>
    <property type="match status" value="2"/>
</dbReference>
<organism evidence="2">
    <name type="scientific">uncultured Gemmatimonadota bacterium</name>
    <dbReference type="NCBI Taxonomy" id="203437"/>
    <lineage>
        <taxon>Bacteria</taxon>
        <taxon>Pseudomonadati</taxon>
        <taxon>Gemmatimonadota</taxon>
        <taxon>environmental samples</taxon>
    </lineage>
</organism>
<dbReference type="InterPro" id="IPR029052">
    <property type="entry name" value="Metallo-depent_PP-like"/>
</dbReference>
<reference evidence="2" key="1">
    <citation type="submission" date="2020-02" db="EMBL/GenBank/DDBJ databases">
        <authorList>
            <person name="Meier V. D."/>
        </authorList>
    </citation>
    <scope>NUCLEOTIDE SEQUENCE</scope>
    <source>
        <strain evidence="2">AVDCRST_MAG68</strain>
    </source>
</reference>
<evidence type="ECO:0000259" key="1">
    <source>
        <dbReference type="Pfam" id="PF13360"/>
    </source>
</evidence>
<proteinExistence type="predicted"/>
<feature type="domain" description="Pyrrolo-quinoline quinone repeat" evidence="1">
    <location>
        <begin position="355"/>
        <end position="485"/>
    </location>
</feature>
<dbReference type="InterPro" id="IPR011047">
    <property type="entry name" value="Quinoprotein_ADH-like_sf"/>
</dbReference>
<dbReference type="PANTHER" id="PTHR34512:SF30">
    <property type="entry name" value="OUTER MEMBRANE PROTEIN ASSEMBLY FACTOR BAMB"/>
    <property type="match status" value="1"/>
</dbReference>
<sequence>NHDVRWSPLGPQIFGKYCGQPFRSFAHKGCRFVLLDSSVPLSHWGHFESAQLRWAERELRAVGRETPVFVFTHHWVGRDRVMVDNENELLRVLEPYNVKLVFNGHGHQDLLWHWNGVAGTMNKGLYQGSYQRVDVDWGAGEVRLLRRTAETPELRPVVTVPLPARRDARPLWAVPVALVTAGAAVPAHAEGAREFRWNEGAWAPLPAGGAPTAGLRPGAHLLSLRAGNGGAQRAFGVRVAGTDAALRPRWERRLSGGVMSHLRLADDVLFASAMDGSVAALRAADGTPLWTARTGGYCHSSPVVHEGRVIVGSADGSVYAFDARTGARRWRRATGGPVYASAAVAKGVAAIASGDGTVYGLDARTGAVRWRFALPAGDTAFAQSPAATDGERFYIGAWDRNLYALDAASGRELWRRRCTERSFAYSPAIGGPGVGGGRVYVPSNDNVLHAFDAATGAPLWRFTAAGDKVGYSSPTLVGDRIYIGCLGDKGQVRCVSAADGRELWMTETGGEIYDSSPAVSDGRVAIGSVNGTLSLLAADDGKLLAQHRFPAGHFLASPAAGARSVYAATFSDVVMAFDIA</sequence>
<protein>
    <recommendedName>
        <fullName evidence="1">Pyrrolo-quinoline quinone repeat domain-containing protein</fullName>
    </recommendedName>
</protein>
<dbReference type="InterPro" id="IPR015943">
    <property type="entry name" value="WD40/YVTN_repeat-like_dom_sf"/>
</dbReference>
<feature type="domain" description="Pyrrolo-quinoline quinone repeat" evidence="1">
    <location>
        <begin position="489"/>
        <end position="579"/>
    </location>
</feature>
<dbReference type="SUPFAM" id="SSF56300">
    <property type="entry name" value="Metallo-dependent phosphatases"/>
    <property type="match status" value="1"/>
</dbReference>
<evidence type="ECO:0000313" key="2">
    <source>
        <dbReference type="EMBL" id="CAA9332440.1"/>
    </source>
</evidence>
<dbReference type="Gene3D" id="3.60.21.10">
    <property type="match status" value="1"/>
</dbReference>
<accession>A0A6J4LIC5</accession>
<dbReference type="PANTHER" id="PTHR34512">
    <property type="entry name" value="CELL SURFACE PROTEIN"/>
    <property type="match status" value="1"/>
</dbReference>
<dbReference type="SMART" id="SM00564">
    <property type="entry name" value="PQQ"/>
    <property type="match status" value="7"/>
</dbReference>
<dbReference type="Gene3D" id="2.130.10.10">
    <property type="entry name" value="YVTN repeat-like/Quinoprotein amine dehydrogenase"/>
    <property type="match status" value="2"/>
</dbReference>
<gene>
    <name evidence="2" type="ORF">AVDCRST_MAG68-2476</name>
</gene>
<dbReference type="SUPFAM" id="SSF50998">
    <property type="entry name" value="Quinoprotein alcohol dehydrogenase-like"/>
    <property type="match status" value="2"/>
</dbReference>
<name>A0A6J4LIC5_9BACT</name>
<dbReference type="EMBL" id="CADCTW010000125">
    <property type="protein sequence ID" value="CAA9332440.1"/>
    <property type="molecule type" value="Genomic_DNA"/>
</dbReference>
<dbReference type="AlphaFoldDB" id="A0A6J4LIC5"/>